<dbReference type="STRING" id="419481.SAMN05216233_105236"/>
<keyword evidence="8" id="KW-1185">Reference proteome</keyword>
<dbReference type="Gene3D" id="3.40.720.10">
    <property type="entry name" value="Alkaline Phosphatase, subunit A"/>
    <property type="match status" value="1"/>
</dbReference>
<feature type="binding site" evidence="5">
    <location>
        <begin position="203"/>
        <end position="205"/>
    </location>
    <ligand>
        <name>substrate</name>
    </ligand>
</feature>
<dbReference type="InterPro" id="IPR002591">
    <property type="entry name" value="Phosphodiest/P_Trfase"/>
</dbReference>
<organism evidence="7 8">
    <name type="scientific">Desulfoluna spongiiphila</name>
    <dbReference type="NCBI Taxonomy" id="419481"/>
    <lineage>
        <taxon>Bacteria</taxon>
        <taxon>Pseudomonadati</taxon>
        <taxon>Thermodesulfobacteriota</taxon>
        <taxon>Desulfobacteria</taxon>
        <taxon>Desulfobacterales</taxon>
        <taxon>Desulfolunaceae</taxon>
        <taxon>Desulfoluna</taxon>
    </lineage>
</organism>
<evidence type="ECO:0000313" key="7">
    <source>
        <dbReference type="EMBL" id="SCY23315.1"/>
    </source>
</evidence>
<dbReference type="CDD" id="cd16016">
    <property type="entry name" value="AP-SPAP"/>
    <property type="match status" value="1"/>
</dbReference>
<protein>
    <submittedName>
        <fullName evidence="7">Type I phosphodiesterase / nucleotide pyrophosphatase</fullName>
    </submittedName>
</protein>
<dbReference type="AlphaFoldDB" id="A0A1G5E8T5"/>
<dbReference type="SUPFAM" id="SSF53649">
    <property type="entry name" value="Alkaline phosphatase-like"/>
    <property type="match status" value="1"/>
</dbReference>
<keyword evidence="2" id="KW-0479">Metal-binding</keyword>
<proteinExistence type="predicted"/>
<dbReference type="EMBL" id="FMUX01000005">
    <property type="protein sequence ID" value="SCY23315.1"/>
    <property type="molecule type" value="Genomic_DNA"/>
</dbReference>
<sequence>MAFFYGEPYKYWNRDMKKESDLESFKRRLCFLLTLTIMVFGTSPFFLASGQTQHEIKLVVQITVDGLRGDLLNRYGSHFGKKGFRLLLKKGTVYTNAHYQHANTETIVGHTTLATGAFPSEHGMIGNVWFDTDSKTLGYNIEDPDCPMLPSREVSTTGDQVDPSQKLSRTDGRSPKAILAPTFSDSLAAYYGGRSKIFAVSAKDRGAVPMAGQVGKAFWFSVNNGDFVTSSYYYERYPEWVKKWNALRLAEAYAGKSWSLLNDKPTYLLGAQDDRAYETDLKGFGRVFPHSFGDAGNKLLYTQILASPVGDQLLLDFSKDLIVNEALGRDEFPDYLSISFSSVDVINHFFGPSSLESEDIVVQLDHTLADLFAFVDKNVGLKHTLLILSSDHGMADMPEYMTALGFSSHRLYPDTIVDSTNEIGQKLFNIQDVVRFFYRPYLYLHEEKIQAAKLDLKYVEQQIAATLTEKEGVALAVSQSGLPPLQTTQLLKQVQNNFHHSRSGNIYIIQEPYWFLFDKGPVAGMHGSPWRYDTHVPIVFMGPDIDSQTIHRLVHPVDVSPTIAAYLGMTPPGSAQGDLLNEVLSEK</sequence>
<keyword evidence="1 4" id="KW-0597">Phosphoprotein</keyword>
<dbReference type="Gene3D" id="3.30.1360.150">
    <property type="match status" value="1"/>
</dbReference>
<dbReference type="PIRSF" id="PIRSF031924">
    <property type="entry name" value="Pi-irrepressible_AP"/>
    <property type="match status" value="1"/>
</dbReference>
<dbReference type="GO" id="GO:0004035">
    <property type="term" value="F:alkaline phosphatase activity"/>
    <property type="evidence" value="ECO:0007669"/>
    <property type="project" value="InterPro"/>
</dbReference>
<gene>
    <name evidence="7" type="ORF">SAMN05216233_105236</name>
</gene>
<feature type="compositionally biased region" description="Polar residues" evidence="6">
    <location>
        <begin position="153"/>
        <end position="167"/>
    </location>
</feature>
<evidence type="ECO:0000313" key="8">
    <source>
        <dbReference type="Proteomes" id="UP000198870"/>
    </source>
</evidence>
<evidence type="ECO:0000256" key="4">
    <source>
        <dbReference type="PIRSR" id="PIRSR031924-50"/>
    </source>
</evidence>
<dbReference type="InterPro" id="IPR017850">
    <property type="entry name" value="Alkaline_phosphatase_core_sf"/>
</dbReference>
<evidence type="ECO:0000256" key="1">
    <source>
        <dbReference type="ARBA" id="ARBA00022553"/>
    </source>
</evidence>
<evidence type="ECO:0000256" key="2">
    <source>
        <dbReference type="ARBA" id="ARBA00022723"/>
    </source>
</evidence>
<feature type="active site" description="Phosphothreonine intermediate" evidence="4">
    <location>
        <position position="106"/>
    </location>
</feature>
<evidence type="ECO:0000256" key="6">
    <source>
        <dbReference type="SAM" id="MobiDB-lite"/>
    </source>
</evidence>
<reference evidence="7 8" key="1">
    <citation type="submission" date="2016-10" db="EMBL/GenBank/DDBJ databases">
        <authorList>
            <person name="de Groot N.N."/>
        </authorList>
    </citation>
    <scope>NUCLEOTIDE SEQUENCE [LARGE SCALE GENOMIC DNA]</scope>
    <source>
        <strain evidence="7 8">AA1</strain>
    </source>
</reference>
<feature type="region of interest" description="Disordered" evidence="6">
    <location>
        <begin position="150"/>
        <end position="172"/>
    </location>
</feature>
<evidence type="ECO:0000256" key="5">
    <source>
        <dbReference type="PIRSR" id="PIRSR031924-51"/>
    </source>
</evidence>
<dbReference type="PANTHER" id="PTHR10151:SF120">
    <property type="entry name" value="BIS(5'-ADENOSYL)-TRIPHOSPHATASE"/>
    <property type="match status" value="1"/>
</dbReference>
<dbReference type="InterPro" id="IPR026263">
    <property type="entry name" value="Alkaline_phosphatase_prok"/>
</dbReference>
<keyword evidence="3" id="KW-0732">Signal</keyword>
<dbReference type="PANTHER" id="PTHR10151">
    <property type="entry name" value="ECTONUCLEOTIDE PYROPHOSPHATASE/PHOSPHODIESTERASE"/>
    <property type="match status" value="1"/>
</dbReference>
<dbReference type="GO" id="GO:0046872">
    <property type="term" value="F:metal ion binding"/>
    <property type="evidence" value="ECO:0007669"/>
    <property type="project" value="UniProtKB-KW"/>
</dbReference>
<feature type="binding site" evidence="5">
    <location>
        <position position="127"/>
    </location>
    <ligand>
        <name>substrate</name>
    </ligand>
</feature>
<evidence type="ECO:0000256" key="3">
    <source>
        <dbReference type="ARBA" id="ARBA00022729"/>
    </source>
</evidence>
<dbReference type="Pfam" id="PF01663">
    <property type="entry name" value="Phosphodiest"/>
    <property type="match status" value="1"/>
</dbReference>
<name>A0A1G5E8T5_9BACT</name>
<accession>A0A1G5E8T5</accession>
<dbReference type="Proteomes" id="UP000198870">
    <property type="component" value="Unassembled WGS sequence"/>
</dbReference>